<name>A0A926F672_9BACT</name>
<gene>
    <name evidence="1" type="ORF">H8744_05120</name>
</gene>
<dbReference type="AlphaFoldDB" id="A0A926F672"/>
<dbReference type="Proteomes" id="UP000651085">
    <property type="component" value="Unassembled WGS sequence"/>
</dbReference>
<dbReference type="RefSeq" id="WP_262433811.1">
    <property type="nucleotide sequence ID" value="NZ_JACRTF010000001.1"/>
</dbReference>
<proteinExistence type="predicted"/>
<evidence type="ECO:0000313" key="1">
    <source>
        <dbReference type="EMBL" id="MBC8592639.1"/>
    </source>
</evidence>
<organism evidence="1 2">
    <name type="scientific">Jilunia laotingensis</name>
    <dbReference type="NCBI Taxonomy" id="2763675"/>
    <lineage>
        <taxon>Bacteria</taxon>
        <taxon>Pseudomonadati</taxon>
        <taxon>Bacteroidota</taxon>
        <taxon>Bacteroidia</taxon>
        <taxon>Bacteroidales</taxon>
        <taxon>Bacteroidaceae</taxon>
        <taxon>Jilunia</taxon>
    </lineage>
</organism>
<reference evidence="1" key="1">
    <citation type="submission" date="2020-08" db="EMBL/GenBank/DDBJ databases">
        <title>Genome public.</title>
        <authorList>
            <person name="Liu C."/>
            <person name="Sun Q."/>
        </authorList>
    </citation>
    <scope>NUCLEOTIDE SEQUENCE</scope>
    <source>
        <strain evidence="1">N12</strain>
    </source>
</reference>
<comment type="caution">
    <text evidence="1">The sequence shown here is derived from an EMBL/GenBank/DDBJ whole genome shotgun (WGS) entry which is preliminary data.</text>
</comment>
<protein>
    <submittedName>
        <fullName evidence="1">Uncharacterized protein</fullName>
    </submittedName>
</protein>
<keyword evidence="2" id="KW-1185">Reference proteome</keyword>
<evidence type="ECO:0000313" key="2">
    <source>
        <dbReference type="Proteomes" id="UP000651085"/>
    </source>
</evidence>
<accession>A0A926F672</accession>
<sequence length="164" mass="18899">MIRIEKQYIEKIDRETLKTFPDMKYDKVDNFFSPIVIEQSIIGTLDLVALETHSSVTINKCIINTLYLNFCWFRQGLDFSGNMITNDAVYEAGVHNQMPFIMKDNVFQGFMDFFDCQFDAEVHVTGNIFLKGTNLLGNKGQGWENTFNSHTIIENNYGILDVSE</sequence>
<dbReference type="EMBL" id="JACRTF010000001">
    <property type="protein sequence ID" value="MBC8592639.1"/>
    <property type="molecule type" value="Genomic_DNA"/>
</dbReference>